<evidence type="ECO:0000256" key="1">
    <source>
        <dbReference type="SAM" id="SignalP"/>
    </source>
</evidence>
<feature type="chain" id="PRO_5045564763" description="Lipoprotein" evidence="1">
    <location>
        <begin position="24"/>
        <end position="205"/>
    </location>
</feature>
<accession>A0ABT5GIH0</accession>
<evidence type="ECO:0008006" key="4">
    <source>
        <dbReference type="Google" id="ProtNLM"/>
    </source>
</evidence>
<gene>
    <name evidence="2" type="ORF">OO014_10275</name>
</gene>
<keyword evidence="1" id="KW-0732">Signal</keyword>
<evidence type="ECO:0000313" key="2">
    <source>
        <dbReference type="EMBL" id="MDC5697645.1"/>
    </source>
</evidence>
<name>A0ABT5GIH0_9MICO</name>
<organism evidence="2 3">
    <name type="scientific">Intrasporangium calvum</name>
    <dbReference type="NCBI Taxonomy" id="53358"/>
    <lineage>
        <taxon>Bacteria</taxon>
        <taxon>Bacillati</taxon>
        <taxon>Actinomycetota</taxon>
        <taxon>Actinomycetes</taxon>
        <taxon>Micrococcales</taxon>
        <taxon>Intrasporangiaceae</taxon>
        <taxon>Intrasporangium</taxon>
    </lineage>
</organism>
<dbReference type="EMBL" id="JAPFQL010000039">
    <property type="protein sequence ID" value="MDC5697645.1"/>
    <property type="molecule type" value="Genomic_DNA"/>
</dbReference>
<feature type="signal peptide" evidence="1">
    <location>
        <begin position="1"/>
        <end position="23"/>
    </location>
</feature>
<evidence type="ECO:0000313" key="3">
    <source>
        <dbReference type="Proteomes" id="UP001150259"/>
    </source>
</evidence>
<keyword evidence="3" id="KW-1185">Reference proteome</keyword>
<comment type="caution">
    <text evidence="2">The sequence shown here is derived from an EMBL/GenBank/DDBJ whole genome shotgun (WGS) entry which is preliminary data.</text>
</comment>
<reference evidence="2 3" key="1">
    <citation type="submission" date="2022-11" db="EMBL/GenBank/DDBJ databases">
        <title>Anaerobic phenanthrene biodegradation by a DNRA strain PheN6.</title>
        <authorList>
            <person name="Zhang Z."/>
        </authorList>
    </citation>
    <scope>NUCLEOTIDE SEQUENCE [LARGE SCALE GENOMIC DNA]</scope>
    <source>
        <strain evidence="2 3">PheN6</strain>
    </source>
</reference>
<dbReference type="Proteomes" id="UP001150259">
    <property type="component" value="Unassembled WGS sequence"/>
</dbReference>
<protein>
    <recommendedName>
        <fullName evidence="4">Lipoprotein</fullName>
    </recommendedName>
</protein>
<proteinExistence type="predicted"/>
<sequence length="205" mass="21911">MSIRMLLPYAAGLALTVTLAGCAAESAAPQPAGTAPGAPAVSRSVTISEATGPTPAPPTSTAPNFPAGVPVAARKHTKAGAVAFVRHYVDQLNVAWTTPDPEAIRDLCDVRVSKACAANLKDAEAYKRDGLRYSGTPAHTKSIAPLGVEPDQTHRILWTGVQLRNDLVDSKEKVIQSYPREELRLAFFLRWTDSGWLILDERLAS</sequence>
<dbReference type="PROSITE" id="PS51257">
    <property type="entry name" value="PROKAR_LIPOPROTEIN"/>
    <property type="match status" value="1"/>
</dbReference>
<dbReference type="RefSeq" id="WP_272462221.1">
    <property type="nucleotide sequence ID" value="NZ_JAPFQL010000039.1"/>
</dbReference>